<dbReference type="PRINTS" id="PR00081">
    <property type="entry name" value="GDHRDH"/>
</dbReference>
<accession>B3RPX7</accession>
<dbReference type="InterPro" id="IPR036291">
    <property type="entry name" value="NAD(P)-bd_dom_sf"/>
</dbReference>
<dbReference type="PROSITE" id="PS00061">
    <property type="entry name" value="ADH_SHORT"/>
    <property type="match status" value="1"/>
</dbReference>
<dbReference type="InterPro" id="IPR020904">
    <property type="entry name" value="Sc_DH/Rdtase_CS"/>
</dbReference>
<dbReference type="InterPro" id="IPR002347">
    <property type="entry name" value="SDR_fam"/>
</dbReference>
<dbReference type="eggNOG" id="KOG1610">
    <property type="taxonomic scope" value="Eukaryota"/>
</dbReference>
<dbReference type="PhylomeDB" id="B3RPX7"/>
<dbReference type="SUPFAM" id="SSF51735">
    <property type="entry name" value="NAD(P)-binding Rossmann-fold domains"/>
    <property type="match status" value="1"/>
</dbReference>
<dbReference type="HOGENOM" id="CLU_010194_2_0_1"/>
<name>B3RPX7_TRIAD</name>
<dbReference type="OrthoDB" id="5296at2759"/>
<dbReference type="GO" id="GO:0016491">
    <property type="term" value="F:oxidoreductase activity"/>
    <property type="evidence" value="ECO:0000318"/>
    <property type="project" value="GO_Central"/>
</dbReference>
<keyword evidence="4" id="KW-1185">Reference proteome</keyword>
<evidence type="ECO:0000256" key="1">
    <source>
        <dbReference type="ARBA" id="ARBA00023002"/>
    </source>
</evidence>
<dbReference type="Proteomes" id="UP000009022">
    <property type="component" value="Unassembled WGS sequence"/>
</dbReference>
<gene>
    <name evidence="3" type="ORF">TRIADDRAFT_21854</name>
</gene>
<dbReference type="PRINTS" id="PR00080">
    <property type="entry name" value="SDRFAMILY"/>
</dbReference>
<dbReference type="GO" id="GO:0008202">
    <property type="term" value="P:steroid metabolic process"/>
    <property type="evidence" value="ECO:0000318"/>
    <property type="project" value="GO_Central"/>
</dbReference>
<dbReference type="PANTHER" id="PTHR43313">
    <property type="entry name" value="SHORT-CHAIN DEHYDROGENASE/REDUCTASE FAMILY 9C"/>
    <property type="match status" value="1"/>
</dbReference>
<dbReference type="EMBL" id="DS985242">
    <property type="protein sequence ID" value="EDV28259.1"/>
    <property type="molecule type" value="Genomic_DNA"/>
</dbReference>
<reference evidence="3 4" key="1">
    <citation type="journal article" date="2008" name="Nature">
        <title>The Trichoplax genome and the nature of placozoans.</title>
        <authorList>
            <person name="Srivastava M."/>
            <person name="Begovic E."/>
            <person name="Chapman J."/>
            <person name="Putnam N.H."/>
            <person name="Hellsten U."/>
            <person name="Kawashima T."/>
            <person name="Kuo A."/>
            <person name="Mitros T."/>
            <person name="Salamov A."/>
            <person name="Carpenter M.L."/>
            <person name="Signorovitch A.Y."/>
            <person name="Moreno M.A."/>
            <person name="Kamm K."/>
            <person name="Grimwood J."/>
            <person name="Schmutz J."/>
            <person name="Shapiro H."/>
            <person name="Grigoriev I.V."/>
            <person name="Buss L.W."/>
            <person name="Schierwater B."/>
            <person name="Dellaporta S.L."/>
            <person name="Rokhsar D.S."/>
        </authorList>
    </citation>
    <scope>NUCLEOTIDE SEQUENCE [LARGE SCALE GENOMIC DNA]</scope>
    <source>
        <strain evidence="3 4">Grell-BS-1999</strain>
    </source>
</reference>
<dbReference type="GeneID" id="6750769"/>
<dbReference type="STRING" id="10228.B3RPX7"/>
<evidence type="ECO:0000256" key="2">
    <source>
        <dbReference type="RuleBase" id="RU000363"/>
    </source>
</evidence>
<evidence type="ECO:0000313" key="3">
    <source>
        <dbReference type="EMBL" id="EDV28259.1"/>
    </source>
</evidence>
<dbReference type="Pfam" id="PF00106">
    <property type="entry name" value="adh_short"/>
    <property type="match status" value="1"/>
</dbReference>
<dbReference type="CTD" id="6750769"/>
<dbReference type="PANTHER" id="PTHR43313:SF50">
    <property type="entry name" value="GH26015P"/>
    <property type="match status" value="1"/>
</dbReference>
<proteinExistence type="inferred from homology"/>
<dbReference type="RefSeq" id="XP_002110093.1">
    <property type="nucleotide sequence ID" value="XM_002110057.1"/>
</dbReference>
<dbReference type="OMA" id="LAITEHM"/>
<organism evidence="3 4">
    <name type="scientific">Trichoplax adhaerens</name>
    <name type="common">Trichoplax reptans</name>
    <dbReference type="NCBI Taxonomy" id="10228"/>
    <lineage>
        <taxon>Eukaryota</taxon>
        <taxon>Metazoa</taxon>
        <taxon>Placozoa</taxon>
        <taxon>Uniplacotomia</taxon>
        <taxon>Trichoplacea</taxon>
        <taxon>Trichoplacidae</taxon>
        <taxon>Trichoplax</taxon>
    </lineage>
</organism>
<dbReference type="AlphaFoldDB" id="B3RPX7"/>
<dbReference type="Gene3D" id="3.40.50.720">
    <property type="entry name" value="NAD(P)-binding Rossmann-like Domain"/>
    <property type="match status" value="1"/>
</dbReference>
<protein>
    <submittedName>
        <fullName evidence="3">Uncharacterized protein</fullName>
    </submittedName>
</protein>
<sequence length="232" mass="25894">MGQNNNRYILITGCDSGFGNLLAKRLDLIGCHVFAACLTQQGVTQLAQSTSSRVKTFMMDVTQQQDIENAYSMIKAALPEDRGIWAVVNNAGILRTGLIDWMPMEEYKKVADVNLWGMVAVTKRFIPMVIREQGRFVNVVSLSGVLPYEYMGAYTISKFAAEGFTGVLRREMAPFNVQVSSIKPGVFRSSLVSPQPLLQNVQKMYENLPPETLENYDEEFISAGTFPTDIDK</sequence>
<keyword evidence="1" id="KW-0560">Oxidoreductase</keyword>
<comment type="similarity">
    <text evidence="2">Belongs to the short-chain dehydrogenases/reductases (SDR) family.</text>
</comment>
<evidence type="ECO:0000313" key="4">
    <source>
        <dbReference type="Proteomes" id="UP000009022"/>
    </source>
</evidence>
<dbReference type="KEGG" id="tad:TRIADDRAFT_21854"/>
<dbReference type="InParanoid" id="B3RPX7"/>